<dbReference type="Pfam" id="PF00015">
    <property type="entry name" value="MCPsignal"/>
    <property type="match status" value="1"/>
</dbReference>
<protein>
    <recommendedName>
        <fullName evidence="6">Methyl-accepting transducer domain-containing protein</fullName>
    </recommendedName>
</protein>
<organism evidence="7 8">
    <name type="scientific">Vibrio marisflavi CECT 7928</name>
    <dbReference type="NCBI Taxonomy" id="634439"/>
    <lineage>
        <taxon>Bacteria</taxon>
        <taxon>Pseudomonadati</taxon>
        <taxon>Pseudomonadota</taxon>
        <taxon>Gammaproteobacteria</taxon>
        <taxon>Vibrionales</taxon>
        <taxon>Vibrionaceae</taxon>
        <taxon>Vibrio</taxon>
    </lineage>
</organism>
<dbReference type="SUPFAM" id="SSF58104">
    <property type="entry name" value="Methyl-accepting chemotaxis protein (MCP) signaling domain"/>
    <property type="match status" value="1"/>
</dbReference>
<keyword evidence="5" id="KW-0812">Transmembrane</keyword>
<gene>
    <name evidence="7" type="ORF">VMF7928_04186</name>
</gene>
<evidence type="ECO:0000259" key="6">
    <source>
        <dbReference type="PROSITE" id="PS50111"/>
    </source>
</evidence>
<evidence type="ECO:0000256" key="4">
    <source>
        <dbReference type="PROSITE-ProRule" id="PRU00284"/>
    </source>
</evidence>
<evidence type="ECO:0000313" key="8">
    <source>
        <dbReference type="Proteomes" id="UP000838748"/>
    </source>
</evidence>
<dbReference type="PROSITE" id="PS50111">
    <property type="entry name" value="CHEMOTAXIS_TRANSDUC_2"/>
    <property type="match status" value="1"/>
</dbReference>
<dbReference type="InterPro" id="IPR004089">
    <property type="entry name" value="MCPsignal_dom"/>
</dbReference>
<keyword evidence="5" id="KW-1133">Transmembrane helix</keyword>
<dbReference type="PANTHER" id="PTHR32089">
    <property type="entry name" value="METHYL-ACCEPTING CHEMOTAXIS PROTEIN MCPB"/>
    <property type="match status" value="1"/>
</dbReference>
<feature type="domain" description="Methyl-accepting transducer" evidence="6">
    <location>
        <begin position="75"/>
        <end position="311"/>
    </location>
</feature>
<evidence type="ECO:0000313" key="7">
    <source>
        <dbReference type="EMBL" id="CAH0542745.1"/>
    </source>
</evidence>
<keyword evidence="2 4" id="KW-0807">Transducer</keyword>
<sequence>MNISLREKWIEGLVWLLAAILCMFFYGLGPTAIVVVAGVLSLLVSALKTNKKADSDNTDVDKSADSQIASHIENELTVNAVSTAEVSFAIDQLKVQTSNQVSSVHHIAETSKDITETLTNTATSAQHALDAAKEMHKVGTLGMTQLGAAIEGMQEITVQTTASVEQLDNLDAQVNRIKSVVQVIEDIASQTNLLALNAAIEAARAGEFGRGFAVVADEVRGLAERTSQSTDEVAHIVQEIFNETREVIKTIQELSTKVEKGAVDIESVGEQLKTIASQAQGVEHQVSEITHGIEANEHGLIQIGKSIEKVNLELEGSDAELSKLQKEGEKLMEIAEHVNGVLVEHYNKSIHWPFYKLASDLAAKIGECFERDISAGKISEQALFDRRHEPFGSSNPPKYNTKFDKYCDSLLPPLQEPVVKELDDIVYAIATDDKGYVPTHNDQFCKPLTGDDSIDMLSNRTKRIFGDRVGLRCGEHTKTMLLQTYKRDTGEIMHDISVPIYVKGRHWGGLRMGYKPPKR</sequence>
<evidence type="ECO:0000256" key="5">
    <source>
        <dbReference type="SAM" id="Phobius"/>
    </source>
</evidence>
<comment type="similarity">
    <text evidence="3">Belongs to the methyl-accepting chemotaxis (MCP) protein family.</text>
</comment>
<keyword evidence="8" id="KW-1185">Reference proteome</keyword>
<accession>A0ABM9A978</accession>
<comment type="caution">
    <text evidence="7">The sequence shown here is derived from an EMBL/GenBank/DDBJ whole genome shotgun (WGS) entry which is preliminary data.</text>
</comment>
<dbReference type="EMBL" id="CAKLDM010000003">
    <property type="protein sequence ID" value="CAH0542745.1"/>
    <property type="molecule type" value="Genomic_DNA"/>
</dbReference>
<dbReference type="Proteomes" id="UP000838748">
    <property type="component" value="Unassembled WGS sequence"/>
</dbReference>
<evidence type="ECO:0000256" key="1">
    <source>
        <dbReference type="ARBA" id="ARBA00004370"/>
    </source>
</evidence>
<name>A0ABM9A978_9VIBR</name>
<feature type="transmembrane region" description="Helical" evidence="5">
    <location>
        <begin position="12"/>
        <end position="44"/>
    </location>
</feature>
<dbReference type="PANTHER" id="PTHR32089:SF120">
    <property type="entry name" value="METHYL-ACCEPTING CHEMOTAXIS PROTEIN TLPQ"/>
    <property type="match status" value="1"/>
</dbReference>
<proteinExistence type="inferred from homology"/>
<evidence type="ECO:0000256" key="2">
    <source>
        <dbReference type="ARBA" id="ARBA00023224"/>
    </source>
</evidence>
<dbReference type="RefSeq" id="WP_237363666.1">
    <property type="nucleotide sequence ID" value="NZ_CAKLDM010000003.1"/>
</dbReference>
<reference evidence="7" key="1">
    <citation type="submission" date="2021-11" db="EMBL/GenBank/DDBJ databases">
        <authorList>
            <person name="Rodrigo-Torres L."/>
            <person name="Arahal R. D."/>
            <person name="Lucena T."/>
        </authorList>
    </citation>
    <scope>NUCLEOTIDE SEQUENCE</scope>
    <source>
        <strain evidence="7">CECT 7928</strain>
    </source>
</reference>
<dbReference type="Gene3D" id="1.10.287.950">
    <property type="entry name" value="Methyl-accepting chemotaxis protein"/>
    <property type="match status" value="1"/>
</dbReference>
<dbReference type="CDD" id="cd11386">
    <property type="entry name" value="MCP_signal"/>
    <property type="match status" value="1"/>
</dbReference>
<comment type="subcellular location">
    <subcellularLocation>
        <location evidence="1">Membrane</location>
    </subcellularLocation>
</comment>
<evidence type="ECO:0000256" key="3">
    <source>
        <dbReference type="ARBA" id="ARBA00029447"/>
    </source>
</evidence>
<dbReference type="SMART" id="SM00283">
    <property type="entry name" value="MA"/>
    <property type="match status" value="1"/>
</dbReference>
<keyword evidence="5" id="KW-0472">Membrane</keyword>